<reference evidence="2 3" key="1">
    <citation type="submission" date="2019-10" db="EMBL/GenBank/DDBJ databases">
        <title>Alkalibaculum tamaniensis sp.nov., a new alkaliphilic acetogen, isolated on methoxylated aromatics from a mud volcano.</title>
        <authorList>
            <person name="Khomyakova M.A."/>
            <person name="Merkel A.Y."/>
            <person name="Bonch-Osmolovskaya E.A."/>
            <person name="Slobodkin A.I."/>
        </authorList>
    </citation>
    <scope>NUCLEOTIDE SEQUENCE [LARGE SCALE GENOMIC DNA]</scope>
    <source>
        <strain evidence="2 3">M08DMB</strain>
    </source>
</reference>
<dbReference type="InterPro" id="IPR025736">
    <property type="entry name" value="PucR_C-HTH_dom"/>
</dbReference>
<name>A0A6A7KDA1_9FIRM</name>
<dbReference type="InterPro" id="IPR009057">
    <property type="entry name" value="Homeodomain-like_sf"/>
</dbReference>
<gene>
    <name evidence="2" type="ORF">GC105_16190</name>
</gene>
<dbReference type="Proteomes" id="UP000440004">
    <property type="component" value="Unassembled WGS sequence"/>
</dbReference>
<dbReference type="InterPro" id="IPR051448">
    <property type="entry name" value="CdaR-like_regulators"/>
</dbReference>
<dbReference type="RefSeq" id="WP_152806910.1">
    <property type="nucleotide sequence ID" value="NZ_WHNX01000058.1"/>
</dbReference>
<protein>
    <recommendedName>
        <fullName evidence="1">PucR C-terminal helix-turn-helix domain-containing protein</fullName>
    </recommendedName>
</protein>
<evidence type="ECO:0000313" key="2">
    <source>
        <dbReference type="EMBL" id="MPW27306.1"/>
    </source>
</evidence>
<organism evidence="2 3">
    <name type="scientific">Alkalibaculum sporogenes</name>
    <dbReference type="NCBI Taxonomy" id="2655001"/>
    <lineage>
        <taxon>Bacteria</taxon>
        <taxon>Bacillati</taxon>
        <taxon>Bacillota</taxon>
        <taxon>Clostridia</taxon>
        <taxon>Eubacteriales</taxon>
        <taxon>Eubacteriaceae</taxon>
        <taxon>Alkalibaculum</taxon>
    </lineage>
</organism>
<comment type="caution">
    <text evidence="2">The sequence shown here is derived from an EMBL/GenBank/DDBJ whole genome shotgun (WGS) entry which is preliminary data.</text>
</comment>
<dbReference type="EMBL" id="WHNX01000058">
    <property type="protein sequence ID" value="MPW27306.1"/>
    <property type="molecule type" value="Genomic_DNA"/>
</dbReference>
<dbReference type="Gene3D" id="1.10.10.2840">
    <property type="entry name" value="PucR C-terminal helix-turn-helix domain"/>
    <property type="match status" value="1"/>
</dbReference>
<dbReference type="PANTHER" id="PTHR33744">
    <property type="entry name" value="CARBOHYDRATE DIACID REGULATOR"/>
    <property type="match status" value="1"/>
</dbReference>
<feature type="domain" description="PucR C-terminal helix-turn-helix" evidence="1">
    <location>
        <begin position="462"/>
        <end position="503"/>
    </location>
</feature>
<dbReference type="Pfam" id="PF13556">
    <property type="entry name" value="HTH_30"/>
    <property type="match status" value="1"/>
</dbReference>
<sequence length="534" mass="62530">MKLNMHVLCDELSEVIEEIRCNPSIELALSGVKLFCDDIKNDVKERVYVYICGDEFPKHDFDVYCINAIILINDESISKLEIPDHVDIIRISAKSKNNVTEEINNIYKRVVDIFEKYNSWFDNLMHSILNNEPIGKMLNISAQVLKNPIALIDNTAACTAWSGSFPNDYHDEIWDDLFKHYYGGTSICYNMFSSAKHYASGKIHFVAKNESSIGREAVAVEIYAYNKDTHPIGFLGSTQVWSHFTAGQFSLLLKISWCLGNVVSIVNMFKREQVTLNLLRGKSIRENIVAYYVKQHFGTKKKYFRVLVLDFKSIKNDEESRRDLANLYVTYTSRTERELKTNEITVIYKRYLVIIFNDLFTKNDIIKKHQDMEDLFYLHDFVIGISEVFETYGKLKNYLEQAMAGIELGSVKDPSQETYYFRDYSIEYLYEKTKDIVDMNTFSHPMALRIYHYDKEHHTDYLKILGMYYFNNGNKLKTAEELYIHRNTLQYKLDAIKEILGIDEFELKEALDIIYTCRVLHWIELRKKCKTAQI</sequence>
<dbReference type="PANTHER" id="PTHR33744:SF15">
    <property type="entry name" value="CARBOHYDRATE DIACID REGULATOR"/>
    <property type="match status" value="1"/>
</dbReference>
<dbReference type="InterPro" id="IPR042070">
    <property type="entry name" value="PucR_C-HTH_sf"/>
</dbReference>
<proteinExistence type="predicted"/>
<dbReference type="SUPFAM" id="SSF46689">
    <property type="entry name" value="Homeodomain-like"/>
    <property type="match status" value="1"/>
</dbReference>
<evidence type="ECO:0000313" key="3">
    <source>
        <dbReference type="Proteomes" id="UP000440004"/>
    </source>
</evidence>
<keyword evidence="3" id="KW-1185">Reference proteome</keyword>
<accession>A0A6A7KDA1</accession>
<dbReference type="AlphaFoldDB" id="A0A6A7KDA1"/>
<evidence type="ECO:0000259" key="1">
    <source>
        <dbReference type="Pfam" id="PF13556"/>
    </source>
</evidence>